<accession>A0ACC0YDI0</accession>
<gene>
    <name evidence="1" type="ORF">Pint_25329</name>
</gene>
<dbReference type="Proteomes" id="UP001163603">
    <property type="component" value="Chromosome 7"/>
</dbReference>
<comment type="caution">
    <text evidence="1">The sequence shown here is derived from an EMBL/GenBank/DDBJ whole genome shotgun (WGS) entry which is preliminary data.</text>
</comment>
<organism evidence="1 2">
    <name type="scientific">Pistacia integerrima</name>
    <dbReference type="NCBI Taxonomy" id="434235"/>
    <lineage>
        <taxon>Eukaryota</taxon>
        <taxon>Viridiplantae</taxon>
        <taxon>Streptophyta</taxon>
        <taxon>Embryophyta</taxon>
        <taxon>Tracheophyta</taxon>
        <taxon>Spermatophyta</taxon>
        <taxon>Magnoliopsida</taxon>
        <taxon>eudicotyledons</taxon>
        <taxon>Gunneridae</taxon>
        <taxon>Pentapetalae</taxon>
        <taxon>rosids</taxon>
        <taxon>malvids</taxon>
        <taxon>Sapindales</taxon>
        <taxon>Anacardiaceae</taxon>
        <taxon>Pistacia</taxon>
    </lineage>
</organism>
<proteinExistence type="predicted"/>
<protein>
    <submittedName>
        <fullName evidence="1">Uncharacterized protein</fullName>
    </submittedName>
</protein>
<keyword evidence="2" id="KW-1185">Reference proteome</keyword>
<evidence type="ECO:0000313" key="2">
    <source>
        <dbReference type="Proteomes" id="UP001163603"/>
    </source>
</evidence>
<name>A0ACC0YDI0_9ROSI</name>
<dbReference type="EMBL" id="CM047742">
    <property type="protein sequence ID" value="KAJ0035174.1"/>
    <property type="molecule type" value="Genomic_DNA"/>
</dbReference>
<reference evidence="2" key="1">
    <citation type="journal article" date="2023" name="G3 (Bethesda)">
        <title>Genome assembly and association tests identify interacting loci associated with vigor, precocity, and sex in interspecific pistachio rootstocks.</title>
        <authorList>
            <person name="Palmer W."/>
            <person name="Jacygrad E."/>
            <person name="Sagayaradj S."/>
            <person name="Cavanaugh K."/>
            <person name="Han R."/>
            <person name="Bertier L."/>
            <person name="Beede B."/>
            <person name="Kafkas S."/>
            <person name="Golino D."/>
            <person name="Preece J."/>
            <person name="Michelmore R."/>
        </authorList>
    </citation>
    <scope>NUCLEOTIDE SEQUENCE [LARGE SCALE GENOMIC DNA]</scope>
</reference>
<sequence>MMSVDEIRKDQRAQGTATILAIGTANPPHFIEQSKFPDTYFRMTHDDHMIELKKKMQRMCDKTMIRKRHMYVNEEFVEENPIIREHNAPSLDIRQDISAVLISELGKEAAEKAIKEWGQPKSKITHLICCTTMAAFLPGIDYRILKLLDLDLSVKRMMLYQQGCNGGGTVLRMAKDIVENNKGARVLIVVSEVTLIGLRGFSETDMDVLVSHSLFGDGAAALVVGADPMPGVEKPIFELISTSPTIVSDSAGAITGSIRESGLIIHIGKEVPGLIASHIEKKLIELFQPLGISDWNSIFWAIHPGGPAILDKIEATLGLKPEKLLATRHVLAEYGNMSSVTVLFALDEMRKRSIENGLKTTGDGSEWGVLFGFGPGLTIESLVLHSCDTNAPTTLNGVKD</sequence>
<evidence type="ECO:0000313" key="1">
    <source>
        <dbReference type="EMBL" id="KAJ0035174.1"/>
    </source>
</evidence>